<proteinExistence type="predicted"/>
<keyword evidence="4" id="KW-1185">Reference proteome</keyword>
<dbReference type="AlphaFoldDB" id="A0A261THF5"/>
<keyword evidence="2" id="KW-0812">Transmembrane</keyword>
<reference evidence="3 4" key="1">
    <citation type="submission" date="2017-05" db="EMBL/GenBank/DDBJ databases">
        <title>Complete and WGS of Bordetella genogroups.</title>
        <authorList>
            <person name="Spilker T."/>
            <person name="LiPuma J."/>
        </authorList>
    </citation>
    <scope>NUCLEOTIDE SEQUENCE [LARGE SCALE GENOMIC DNA]</scope>
    <source>
        <strain evidence="3 4">AU10456</strain>
    </source>
</reference>
<gene>
    <name evidence="3" type="ORF">CAL25_16870</name>
</gene>
<evidence type="ECO:0000256" key="2">
    <source>
        <dbReference type="SAM" id="Phobius"/>
    </source>
</evidence>
<feature type="region of interest" description="Disordered" evidence="1">
    <location>
        <begin position="173"/>
        <end position="195"/>
    </location>
</feature>
<feature type="transmembrane region" description="Helical" evidence="2">
    <location>
        <begin position="90"/>
        <end position="112"/>
    </location>
</feature>
<dbReference type="RefSeq" id="WP_094801973.1">
    <property type="nucleotide sequence ID" value="NZ_NEVN01000008.1"/>
</dbReference>
<sequence length="195" mass="20544">MTTIVVARFDSVPSARSAAHALLADGYREDAISILYEDPPKGSRQRRTGGPDLSSPAARYGAVASAAALATLGAILGALAMLTLQDPGSMALVMGAALGAYLGALAGTVWVLTGLRRALTAEDEDEALAERVVLLAVQSEPGAELGAVTLLRDAGGQHIQRERGRWRAGRWAEREPGRRMVTSKPATAHHTQWQP</sequence>
<keyword evidence="2" id="KW-0472">Membrane</keyword>
<name>A0A261THF5_9BORD</name>
<evidence type="ECO:0000256" key="1">
    <source>
        <dbReference type="SAM" id="MobiDB-lite"/>
    </source>
</evidence>
<dbReference type="OrthoDB" id="8635812at2"/>
<keyword evidence="2" id="KW-1133">Transmembrane helix</keyword>
<protein>
    <recommendedName>
        <fullName evidence="5">Glycine zipper domain-containing protein</fullName>
    </recommendedName>
</protein>
<dbReference type="Proteomes" id="UP000216913">
    <property type="component" value="Unassembled WGS sequence"/>
</dbReference>
<organism evidence="3 4">
    <name type="scientific">Bordetella genomosp. 5</name>
    <dbReference type="NCBI Taxonomy" id="1395608"/>
    <lineage>
        <taxon>Bacteria</taxon>
        <taxon>Pseudomonadati</taxon>
        <taxon>Pseudomonadota</taxon>
        <taxon>Betaproteobacteria</taxon>
        <taxon>Burkholderiales</taxon>
        <taxon>Alcaligenaceae</taxon>
        <taxon>Bordetella</taxon>
    </lineage>
</organism>
<comment type="caution">
    <text evidence="3">The sequence shown here is derived from an EMBL/GenBank/DDBJ whole genome shotgun (WGS) entry which is preliminary data.</text>
</comment>
<evidence type="ECO:0000313" key="4">
    <source>
        <dbReference type="Proteomes" id="UP000216913"/>
    </source>
</evidence>
<accession>A0A261THF5</accession>
<dbReference type="EMBL" id="NEVP01000010">
    <property type="protein sequence ID" value="OZI48053.1"/>
    <property type="molecule type" value="Genomic_DNA"/>
</dbReference>
<feature type="transmembrane region" description="Helical" evidence="2">
    <location>
        <begin position="60"/>
        <end position="84"/>
    </location>
</feature>
<evidence type="ECO:0008006" key="5">
    <source>
        <dbReference type="Google" id="ProtNLM"/>
    </source>
</evidence>
<evidence type="ECO:0000313" key="3">
    <source>
        <dbReference type="EMBL" id="OZI48053.1"/>
    </source>
</evidence>